<dbReference type="GO" id="GO:0006633">
    <property type="term" value="P:fatty acid biosynthetic process"/>
    <property type="evidence" value="ECO:0007669"/>
    <property type="project" value="InterPro"/>
</dbReference>
<dbReference type="PANTHER" id="PTHR34069:SF2">
    <property type="entry name" value="BETA-KETOACYL-[ACYL-CARRIER-PROTEIN] SYNTHASE III"/>
    <property type="match status" value="1"/>
</dbReference>
<dbReference type="RefSeq" id="WP_007455112.1">
    <property type="nucleotide sequence ID" value="NZ_HF570108.1"/>
</dbReference>
<gene>
    <name evidence="2" type="ORF">MILUP08_40680</name>
</gene>
<dbReference type="InterPro" id="IPR016039">
    <property type="entry name" value="Thiolase-like"/>
</dbReference>
<reference evidence="3" key="1">
    <citation type="journal article" date="2012" name="J. Bacteriol.">
        <title>Genome Sequence of Micromonospora lupini Lupac 08, Isolated from Root Nodules of Lupinus angustifolius.</title>
        <authorList>
            <person name="Alonso-Vega P."/>
            <person name="Normand P."/>
            <person name="Bacigalupe R."/>
            <person name="Pujic P."/>
            <person name="Lajus A."/>
            <person name="Vallenet D."/>
            <person name="Carro L."/>
            <person name="Coll P."/>
            <person name="Trujillo M.E."/>
        </authorList>
    </citation>
    <scope>NUCLEOTIDE SEQUENCE [LARGE SCALE GENOMIC DNA]</scope>
    <source>
        <strain evidence="3">Lupac 08</strain>
    </source>
</reference>
<evidence type="ECO:0000313" key="2">
    <source>
        <dbReference type="EMBL" id="CCH15770.1"/>
    </source>
</evidence>
<dbReference type="EMBL" id="CAIE01000009">
    <property type="protein sequence ID" value="CCH15770.1"/>
    <property type="molecule type" value="Genomic_DNA"/>
</dbReference>
<evidence type="ECO:0000259" key="1">
    <source>
        <dbReference type="Pfam" id="PF08545"/>
    </source>
</evidence>
<feature type="domain" description="Beta-ketoacyl-[acyl-carrier-protein] synthase III N-terminal" evidence="1">
    <location>
        <begin position="108"/>
        <end position="175"/>
    </location>
</feature>
<dbReference type="GO" id="GO:0044550">
    <property type="term" value="P:secondary metabolite biosynthetic process"/>
    <property type="evidence" value="ECO:0007669"/>
    <property type="project" value="TreeGrafter"/>
</dbReference>
<dbReference type="Gene3D" id="3.40.47.10">
    <property type="match status" value="2"/>
</dbReference>
<dbReference type="CDD" id="cd00827">
    <property type="entry name" value="init_cond_enzymes"/>
    <property type="match status" value="1"/>
</dbReference>
<dbReference type="PANTHER" id="PTHR34069">
    <property type="entry name" value="3-OXOACYL-[ACYL-CARRIER-PROTEIN] SYNTHASE 3"/>
    <property type="match status" value="1"/>
</dbReference>
<accession>I0KW23</accession>
<dbReference type="Proteomes" id="UP000003448">
    <property type="component" value="Unassembled WGS sequence"/>
</dbReference>
<comment type="caution">
    <text evidence="2">The sequence shown here is derived from an EMBL/GenBank/DDBJ whole genome shotgun (WGS) entry which is preliminary data.</text>
</comment>
<dbReference type="InterPro" id="IPR013751">
    <property type="entry name" value="ACP_syn_III_N"/>
</dbReference>
<organism evidence="2 3">
    <name type="scientific">Micromonospora lupini str. Lupac 08</name>
    <dbReference type="NCBI Taxonomy" id="1150864"/>
    <lineage>
        <taxon>Bacteria</taxon>
        <taxon>Bacillati</taxon>
        <taxon>Actinomycetota</taxon>
        <taxon>Actinomycetes</taxon>
        <taxon>Micromonosporales</taxon>
        <taxon>Micromonosporaceae</taxon>
        <taxon>Micromonospora</taxon>
    </lineage>
</organism>
<dbReference type="GO" id="GO:0004315">
    <property type="term" value="F:3-oxoacyl-[acyl-carrier-protein] synthase activity"/>
    <property type="evidence" value="ECO:0007669"/>
    <property type="project" value="InterPro"/>
</dbReference>
<proteinExistence type="predicted"/>
<evidence type="ECO:0000313" key="3">
    <source>
        <dbReference type="Proteomes" id="UP000003448"/>
    </source>
</evidence>
<keyword evidence="3" id="KW-1185">Reference proteome</keyword>
<dbReference type="Pfam" id="PF08545">
    <property type="entry name" value="ACP_syn_III"/>
    <property type="match status" value="1"/>
</dbReference>
<sequence>MRTDLAVTGVATWIPESVAATDDAVAAGRIDAESASDLGVRELPEAGLAPPDMAVLAARRALGSAGVDVGAVGLLLHAWIYHQGHDLWSAPHYVARELGLTAAVPVGLQQICNGGAAGIEMAAARLMVEPELGHALVTTADRFAEPGFDRWSGDYGIAYGDGATALVLRQRRDEPAPLVLRAVRTVAAVDLESMHRGEDLFSPAPRWHSPSVDIRRTKKAFLRQHGIGGFAAVSREKIHDVLGGSLRDAGIAPDDPCLRYVALPRLGRKVLREAYVPAVAEVTPAEPLDLASTTGHLGAGDVAANLADVAARLAPGEAAVLLSAGAGFTWSSVVLHRLG</sequence>
<protein>
    <submittedName>
        <fullName evidence="2">Putative 3-oxoacyl-ACP synthase III</fullName>
    </submittedName>
</protein>
<dbReference type="SUPFAM" id="SSF53901">
    <property type="entry name" value="Thiolase-like"/>
    <property type="match status" value="1"/>
</dbReference>
<name>I0KW23_9ACTN</name>
<dbReference type="AlphaFoldDB" id="I0KW23"/>
<dbReference type="STRING" id="1150864.MILUP08_40680"/>
<dbReference type="eggNOG" id="COG0332">
    <property type="taxonomic scope" value="Bacteria"/>
</dbReference>
<dbReference type="OrthoDB" id="2636646at2"/>